<evidence type="ECO:0000313" key="1">
    <source>
        <dbReference type="EMBL" id="MBD2871136.1"/>
    </source>
</evidence>
<protein>
    <submittedName>
        <fullName evidence="1">Uncharacterized protein</fullName>
    </submittedName>
</protein>
<dbReference type="Proteomes" id="UP000632125">
    <property type="component" value="Unassembled WGS sequence"/>
</dbReference>
<sequence>MSKADQMLAILWLLKMPAGEAGLLQRLELAVDEEKLYGQVPCVLLSYGGSLHVAEPQELRACLADLSLALYKRYRDNK</sequence>
<gene>
    <name evidence="1" type="ORF">IDH41_21350</name>
</gene>
<keyword evidence="2" id="KW-1185">Reference proteome</keyword>
<dbReference type="AlphaFoldDB" id="A0A927CSL8"/>
<dbReference type="EMBL" id="JACXIY010000027">
    <property type="protein sequence ID" value="MBD2871136.1"/>
    <property type="molecule type" value="Genomic_DNA"/>
</dbReference>
<proteinExistence type="predicted"/>
<evidence type="ECO:0000313" key="2">
    <source>
        <dbReference type="Proteomes" id="UP000632125"/>
    </source>
</evidence>
<name>A0A927CSL8_9BACL</name>
<comment type="caution">
    <text evidence="1">The sequence shown here is derived from an EMBL/GenBank/DDBJ whole genome shotgun (WGS) entry which is preliminary data.</text>
</comment>
<reference evidence="1" key="1">
    <citation type="submission" date="2020-09" db="EMBL/GenBank/DDBJ databases">
        <title>A novel bacterium of genus Paenibacillus, isolated from South China Sea.</title>
        <authorList>
            <person name="Huang H."/>
            <person name="Mo K."/>
            <person name="Hu Y."/>
        </authorList>
    </citation>
    <scope>NUCLEOTIDE SEQUENCE</scope>
    <source>
        <strain evidence="1">IB182493</strain>
    </source>
</reference>
<accession>A0A927CSL8</accession>
<organism evidence="1 2">
    <name type="scientific">Paenibacillus arenilitoris</name>
    <dbReference type="NCBI Taxonomy" id="2772299"/>
    <lineage>
        <taxon>Bacteria</taxon>
        <taxon>Bacillati</taxon>
        <taxon>Bacillota</taxon>
        <taxon>Bacilli</taxon>
        <taxon>Bacillales</taxon>
        <taxon>Paenibacillaceae</taxon>
        <taxon>Paenibacillus</taxon>
    </lineage>
</organism>
<dbReference type="RefSeq" id="WP_190864645.1">
    <property type="nucleotide sequence ID" value="NZ_JACXIY010000027.1"/>
</dbReference>